<dbReference type="AlphaFoldDB" id="A0A7G5XCF0"/>
<dbReference type="KEGG" id="lacs:H4075_13795"/>
<organism evidence="1 2">
    <name type="scientific">Lacibacter sediminis</name>
    <dbReference type="NCBI Taxonomy" id="2760713"/>
    <lineage>
        <taxon>Bacteria</taxon>
        <taxon>Pseudomonadati</taxon>
        <taxon>Bacteroidota</taxon>
        <taxon>Chitinophagia</taxon>
        <taxon>Chitinophagales</taxon>
        <taxon>Chitinophagaceae</taxon>
        <taxon>Lacibacter</taxon>
    </lineage>
</organism>
<sequence>MKASVSGFVEADGVGAPGYVEAAEVKWGNKLTYTDKFGYFEINDADVIADAAQLIIAKGKHSTSYKTFKVSDGGSVFTRVKLKNFGSYLSNGGSGATINIYATGSPIITLPGDPFVETATGLLYSGEVFYFAYGLSPQDEFGKQLIGDRRGIDSSGKLKMLHFANGVLLEFTGKNGQKLQLAPGKTISVSMMALKPLRNPGSIAVWYYDTSTGFWKQQGRASQNASGYSANVTQASSLVFADPSEYVEVTGRLVSVGSKPVAFQEVHLAKEAADPGTPIYSYSDLNGNFLAIAEVNTQQFLEVTGNVCRQSILKTTVAVQQNNIKLSNIQLPPNQTFSVSGTVKACNGANVPDGHVFVSYGGNEKIKYNTTGDGNFEFTLTNCDPGIFHTLIITPIERSTNQTGDVKFIQMVQGHNNLGNLGVCGKSYDVILRSKLKDQTGTALSNVIIKIKEVGVNTTYDYLETTVMDGSFAAYVKTNTAYHLEIYSTVKCVSPVYTYPVSTIINDTTLADIIVPGVAFATVTGSLIDCNVNPVSNGSVVMIKNERRTVFPVNSNGTFSFKIPVCGGVAESITLFPVDATKLLTGDSVNTMISVGSNGLPAIPVCLTSSPNAEYLNYIIDDTVVRTILFPRDQLRQYVDAQEGWITVAGLQQGRPPHEGVYVNFMKQNIAVGQKQWSPYFVLPELYQYTSVDSSLVDILEYGPVGSFVTGEMKGRVVDDNGIFHNVMCRFRVKRTE</sequence>
<dbReference type="RefSeq" id="WP_182801418.1">
    <property type="nucleotide sequence ID" value="NZ_CP060007.1"/>
</dbReference>
<name>A0A7G5XCF0_9BACT</name>
<dbReference type="EMBL" id="CP060007">
    <property type="protein sequence ID" value="QNA43153.1"/>
    <property type="molecule type" value="Genomic_DNA"/>
</dbReference>
<keyword evidence="2" id="KW-1185">Reference proteome</keyword>
<reference evidence="2" key="1">
    <citation type="submission" date="2020-08" db="EMBL/GenBank/DDBJ databases">
        <title>Lacibacter sp. S13-6-6 genome sequencing.</title>
        <authorList>
            <person name="Jin L."/>
        </authorList>
    </citation>
    <scope>NUCLEOTIDE SEQUENCE [LARGE SCALE GENOMIC DNA]</scope>
    <source>
        <strain evidence="2">S13-6-6</strain>
    </source>
</reference>
<protein>
    <recommendedName>
        <fullName evidence="3">Carboxypeptidase regulatory-like domain-containing protein</fullName>
    </recommendedName>
</protein>
<evidence type="ECO:0008006" key="3">
    <source>
        <dbReference type="Google" id="ProtNLM"/>
    </source>
</evidence>
<gene>
    <name evidence="1" type="ORF">H4075_13795</name>
</gene>
<accession>A0A7G5XCF0</accession>
<evidence type="ECO:0000313" key="2">
    <source>
        <dbReference type="Proteomes" id="UP000515344"/>
    </source>
</evidence>
<proteinExistence type="predicted"/>
<evidence type="ECO:0000313" key="1">
    <source>
        <dbReference type="EMBL" id="QNA43153.1"/>
    </source>
</evidence>
<dbReference type="Proteomes" id="UP000515344">
    <property type="component" value="Chromosome"/>
</dbReference>